<keyword evidence="6 8" id="KW-0472">Membrane</keyword>
<evidence type="ECO:0000256" key="6">
    <source>
        <dbReference type="ARBA" id="ARBA00023136"/>
    </source>
</evidence>
<evidence type="ECO:0000256" key="8">
    <source>
        <dbReference type="PROSITE-ProRule" id="PRU01360"/>
    </source>
</evidence>
<dbReference type="OrthoDB" id="905812at2"/>
<dbReference type="AlphaFoldDB" id="A0A344TMH7"/>
<dbReference type="PROSITE" id="PS52016">
    <property type="entry name" value="TONB_DEPENDENT_REC_3"/>
    <property type="match status" value="1"/>
</dbReference>
<dbReference type="Pfam" id="PF13715">
    <property type="entry name" value="CarbopepD_reg_2"/>
    <property type="match status" value="1"/>
</dbReference>
<name>A0A344TMH7_9BACT</name>
<dbReference type="InterPro" id="IPR041700">
    <property type="entry name" value="OMP_b-brl_3"/>
</dbReference>
<keyword evidence="4 8" id="KW-0812">Transmembrane</keyword>
<feature type="domain" description="TonB-dependent receptor plug" evidence="9">
    <location>
        <begin position="159"/>
        <end position="236"/>
    </location>
</feature>
<comment type="subcellular location">
    <subcellularLocation>
        <location evidence="1 8">Cell outer membrane</location>
        <topology evidence="1 8">Multi-pass membrane protein</topology>
    </subcellularLocation>
</comment>
<dbReference type="InterPro" id="IPR008969">
    <property type="entry name" value="CarboxyPept-like_regulatory"/>
</dbReference>
<evidence type="ECO:0000256" key="5">
    <source>
        <dbReference type="ARBA" id="ARBA00022729"/>
    </source>
</evidence>
<dbReference type="SUPFAM" id="SSF49464">
    <property type="entry name" value="Carboxypeptidase regulatory domain-like"/>
    <property type="match status" value="1"/>
</dbReference>
<keyword evidence="3 8" id="KW-1134">Transmembrane beta strand</keyword>
<evidence type="ECO:0000259" key="9">
    <source>
        <dbReference type="Pfam" id="PF07715"/>
    </source>
</evidence>
<evidence type="ECO:0000256" key="4">
    <source>
        <dbReference type="ARBA" id="ARBA00022692"/>
    </source>
</evidence>
<dbReference type="GO" id="GO:0009279">
    <property type="term" value="C:cell outer membrane"/>
    <property type="evidence" value="ECO:0007669"/>
    <property type="project" value="UniProtKB-SubCell"/>
</dbReference>
<feature type="domain" description="Outer membrane protein beta-barrel" evidence="10">
    <location>
        <begin position="392"/>
        <end position="798"/>
    </location>
</feature>
<keyword evidence="12" id="KW-1185">Reference proteome</keyword>
<dbReference type="EMBL" id="CP030850">
    <property type="protein sequence ID" value="AXE19848.1"/>
    <property type="molecule type" value="Genomic_DNA"/>
</dbReference>
<dbReference type="PANTHER" id="PTHR30069">
    <property type="entry name" value="TONB-DEPENDENT OUTER MEMBRANE RECEPTOR"/>
    <property type="match status" value="1"/>
</dbReference>
<reference evidence="11 12" key="1">
    <citation type="submission" date="2018-07" db="EMBL/GenBank/DDBJ databases">
        <title>Genome sequencing of Runella.</title>
        <authorList>
            <person name="Baek M.-G."/>
            <person name="Yi H."/>
        </authorList>
    </citation>
    <scope>NUCLEOTIDE SEQUENCE [LARGE SCALE GENOMIC DNA]</scope>
    <source>
        <strain evidence="11 12">HYN0085</strain>
    </source>
</reference>
<dbReference type="InterPro" id="IPR037066">
    <property type="entry name" value="Plug_dom_sf"/>
</dbReference>
<dbReference type="Pfam" id="PF07715">
    <property type="entry name" value="Plug"/>
    <property type="match status" value="1"/>
</dbReference>
<evidence type="ECO:0000313" key="12">
    <source>
        <dbReference type="Proteomes" id="UP000251993"/>
    </source>
</evidence>
<accession>A0A344TMH7</accession>
<dbReference type="Gene3D" id="2.40.170.20">
    <property type="entry name" value="TonB-dependent receptor, beta-barrel domain"/>
    <property type="match status" value="1"/>
</dbReference>
<gene>
    <name evidence="11" type="ORF">DR864_19915</name>
</gene>
<evidence type="ECO:0000313" key="11">
    <source>
        <dbReference type="EMBL" id="AXE19848.1"/>
    </source>
</evidence>
<comment type="similarity">
    <text evidence="8">Belongs to the TonB-dependent receptor family.</text>
</comment>
<evidence type="ECO:0000256" key="2">
    <source>
        <dbReference type="ARBA" id="ARBA00022448"/>
    </source>
</evidence>
<dbReference type="Proteomes" id="UP000251993">
    <property type="component" value="Chromosome"/>
</dbReference>
<organism evidence="11 12">
    <name type="scientific">Runella rosea</name>
    <dbReference type="NCBI Taxonomy" id="2259595"/>
    <lineage>
        <taxon>Bacteria</taxon>
        <taxon>Pseudomonadati</taxon>
        <taxon>Bacteroidota</taxon>
        <taxon>Cytophagia</taxon>
        <taxon>Cytophagales</taxon>
        <taxon>Spirosomataceae</taxon>
        <taxon>Runella</taxon>
    </lineage>
</organism>
<dbReference type="Gene3D" id="2.60.40.1120">
    <property type="entry name" value="Carboxypeptidase-like, regulatory domain"/>
    <property type="match status" value="1"/>
</dbReference>
<keyword evidence="11" id="KW-0675">Receptor</keyword>
<dbReference type="GO" id="GO:0044718">
    <property type="term" value="P:siderophore transmembrane transport"/>
    <property type="evidence" value="ECO:0007669"/>
    <property type="project" value="TreeGrafter"/>
</dbReference>
<dbReference type="Pfam" id="PF14905">
    <property type="entry name" value="OMP_b-brl_3"/>
    <property type="match status" value="1"/>
</dbReference>
<dbReference type="KEGG" id="run:DR864_19915"/>
<dbReference type="GO" id="GO:0015344">
    <property type="term" value="F:siderophore uptake transmembrane transporter activity"/>
    <property type="evidence" value="ECO:0007669"/>
    <property type="project" value="TreeGrafter"/>
</dbReference>
<sequence length="818" mass="91844">MNTTTPLHLLFKAFGIISFFIFTALSLQAQTGKKVAAVKGKIIDIQTNVPLAYATIRVLKSTDSTLAGGGISDEKGQFTVDATFGEYYAVVEFIGYKPLKTAVFSLSKEQSSQDLGVLKIAAASQTLDEVVVQAEKSSMELSLDKKIFNVGKDLANAGGTAIDILSNVPSVSVDTEGNVKLRGSDGVRILIDGKPSGLVSFKGGAGLQQLQGNQIERVEIITNPSARYEAEGMSGIINIVLKKERKQGFNGSFEVVTGFRPNYGIAANINYRKNKLNFFLNYGIAYRVPIGAGRLYQEVRGKDTTTLLQQTTNSQVKTVANTIRGGLDYFFDEKNILTASYQFRRTDVLRITDNQYKDYINTLNNLSAITDRQQRETEAEPYSEYALTYKKTYNKKGQELTADVRYLTYWERSDQTFTQSSVFANGSPNKAGNLLQKSLNDEYENQFLVQLDYIHPVGKEGKFETGVRTSFRDMVNDYIVTQRNDQGVFETLPGLDNYFIYKENIYGGYGIIGNKTGKISYQAGLRAEVTDITTILRETNETNPRNYANLFPSAHATYSLNKDNALQVSYSRRVRRPTYNDLSPYVTFSDQRNFFSGNPDLNPEFTNSYDFGHINYFEKGSFTSSIYYRHTTGKVLRIRRVDAQGFSNTRPENLATEDAFGAEFTSTYTPVKWWKLDFNFNFFRAITDGQNLDASFKADTYSWFARQTSRFTLAPKTDLQLRANYEAPQQLPQGSRKARAFVDLAFSKEILKGKGTLTFNVIDVFNSRYMRSTFEGPNFYTYGTAGMRARQINLTVMYRLNQAAGAKKQKSLISGDEG</sequence>
<keyword evidence="2 8" id="KW-0813">Transport</keyword>
<keyword evidence="7 8" id="KW-0998">Cell outer membrane</keyword>
<dbReference type="RefSeq" id="WP_114068616.1">
    <property type="nucleotide sequence ID" value="NZ_CP030850.1"/>
</dbReference>
<dbReference type="InterPro" id="IPR012910">
    <property type="entry name" value="Plug_dom"/>
</dbReference>
<dbReference type="Gene3D" id="2.170.130.10">
    <property type="entry name" value="TonB-dependent receptor, plug domain"/>
    <property type="match status" value="1"/>
</dbReference>
<evidence type="ECO:0000256" key="3">
    <source>
        <dbReference type="ARBA" id="ARBA00022452"/>
    </source>
</evidence>
<dbReference type="PANTHER" id="PTHR30069:SF29">
    <property type="entry name" value="HEMOGLOBIN AND HEMOGLOBIN-HAPTOGLOBIN-BINDING PROTEIN 1-RELATED"/>
    <property type="match status" value="1"/>
</dbReference>
<evidence type="ECO:0000256" key="1">
    <source>
        <dbReference type="ARBA" id="ARBA00004571"/>
    </source>
</evidence>
<evidence type="ECO:0000259" key="10">
    <source>
        <dbReference type="Pfam" id="PF14905"/>
    </source>
</evidence>
<protein>
    <submittedName>
        <fullName evidence="11">TonB-dependent receptor</fullName>
    </submittedName>
</protein>
<keyword evidence="5" id="KW-0732">Signal</keyword>
<evidence type="ECO:0000256" key="7">
    <source>
        <dbReference type="ARBA" id="ARBA00023237"/>
    </source>
</evidence>
<dbReference type="SUPFAM" id="SSF56935">
    <property type="entry name" value="Porins"/>
    <property type="match status" value="1"/>
</dbReference>
<proteinExistence type="inferred from homology"/>
<dbReference type="InterPro" id="IPR036942">
    <property type="entry name" value="Beta-barrel_TonB_sf"/>
</dbReference>
<dbReference type="InterPro" id="IPR039426">
    <property type="entry name" value="TonB-dep_rcpt-like"/>
</dbReference>